<protein>
    <recommendedName>
        <fullName evidence="3">Transposase, YhgA-like</fullName>
    </recommendedName>
</protein>
<organism evidence="1 2">
    <name type="scientific">Nocardia amikacinitolerans</name>
    <dbReference type="NCBI Taxonomy" id="756689"/>
    <lineage>
        <taxon>Bacteria</taxon>
        <taxon>Bacillati</taxon>
        <taxon>Actinomycetota</taxon>
        <taxon>Actinomycetes</taxon>
        <taxon>Mycobacteriales</taxon>
        <taxon>Nocardiaceae</taxon>
        <taxon>Nocardia</taxon>
    </lineage>
</organism>
<dbReference type="PANTHER" id="PTHR34613:SF1">
    <property type="entry name" value="SLL6017 PROTEIN"/>
    <property type="match status" value="1"/>
</dbReference>
<dbReference type="AlphaFoldDB" id="A0A285LU55"/>
<keyword evidence="2" id="KW-1185">Reference proteome</keyword>
<dbReference type="STRING" id="1379680.GCA_001612615_01663"/>
<name>A0A285LU55_9NOCA</name>
<reference evidence="1 2" key="1">
    <citation type="submission" date="2017-09" db="EMBL/GenBank/DDBJ databases">
        <authorList>
            <person name="Ehlers B."/>
            <person name="Leendertz F.H."/>
        </authorList>
    </citation>
    <scope>NUCLEOTIDE SEQUENCE [LARGE SCALE GENOMIC DNA]</scope>
    <source>
        <strain evidence="1 2">DSM 45537</strain>
    </source>
</reference>
<dbReference type="OrthoDB" id="4533444at2"/>
<dbReference type="RefSeq" id="WP_097247356.1">
    <property type="nucleotide sequence ID" value="NZ_OBEG01000006.1"/>
</dbReference>
<evidence type="ECO:0000313" key="1">
    <source>
        <dbReference type="EMBL" id="SNY88442.1"/>
    </source>
</evidence>
<dbReference type="EMBL" id="OBEG01000006">
    <property type="protein sequence ID" value="SNY88442.1"/>
    <property type="molecule type" value="Genomic_DNA"/>
</dbReference>
<gene>
    <name evidence="1" type="ORF">SAMN04244553_5414</name>
</gene>
<evidence type="ECO:0000313" key="2">
    <source>
        <dbReference type="Proteomes" id="UP000219565"/>
    </source>
</evidence>
<dbReference type="Proteomes" id="UP000219565">
    <property type="component" value="Unassembled WGS sequence"/>
</dbReference>
<evidence type="ECO:0008006" key="3">
    <source>
        <dbReference type="Google" id="ProtNLM"/>
    </source>
</evidence>
<dbReference type="PANTHER" id="PTHR34613">
    <property type="entry name" value="SLL0800 PROTEIN"/>
    <property type="match status" value="1"/>
</dbReference>
<accession>A0A285LU55</accession>
<proteinExistence type="predicted"/>
<sequence>MVGSQHEAMHRIFQHDPGVFARAVRALGLPFLDPVEVALLPTDLTENRPVERRVDTLLRITTVDGAFLLLVEAQGKIDHAKPGAWAYYLSHLHAKYKLPPVLLIVCQDQQTARWARRPPAIGTPFRRSLILAPIVLGPHNVPAVTDVADAAADIPLATLSAVTHANEPDINAILKALATALHGFDEDRSIFAELTEMGLGTSPAATTWRKLMSLDLSFFRSESSQRLRAEGHAEGHVEGVCGSILRVLERRGVDVSEEAHDRIVGCTDRDTLHTWLDRALVVTDAQDLFHD</sequence>